<dbReference type="EMBL" id="CM000784">
    <property type="protein sequence ID" value="AQK94759.1"/>
    <property type="molecule type" value="Genomic_DNA"/>
</dbReference>
<dbReference type="EMBL" id="CM000784">
    <property type="protein sequence ID" value="AQK94758.1"/>
    <property type="molecule type" value="Genomic_DNA"/>
</dbReference>
<dbReference type="EMBL" id="CM000784">
    <property type="protein sequence ID" value="AQK94750.1"/>
    <property type="molecule type" value="Genomic_DNA"/>
</dbReference>
<reference evidence="1" key="1">
    <citation type="submission" date="2015-12" db="EMBL/GenBank/DDBJ databases">
        <title>Update maize B73 reference genome by single molecule sequencing technologies.</title>
        <authorList>
            <consortium name="Maize Genome Sequencing Project"/>
            <person name="Ware D."/>
        </authorList>
    </citation>
    <scope>NUCLEOTIDE SEQUENCE</scope>
    <source>
        <tissue evidence="1">Seedling</tissue>
    </source>
</reference>
<organism evidence="1">
    <name type="scientific">Zea mays</name>
    <name type="common">Maize</name>
    <dbReference type="NCBI Taxonomy" id="4577"/>
    <lineage>
        <taxon>Eukaryota</taxon>
        <taxon>Viridiplantae</taxon>
        <taxon>Streptophyta</taxon>
        <taxon>Embryophyta</taxon>
        <taxon>Tracheophyta</taxon>
        <taxon>Spermatophyta</taxon>
        <taxon>Magnoliopsida</taxon>
        <taxon>Liliopsida</taxon>
        <taxon>Poales</taxon>
        <taxon>Poaceae</taxon>
        <taxon>PACMAD clade</taxon>
        <taxon>Panicoideae</taxon>
        <taxon>Andropogonodae</taxon>
        <taxon>Andropogoneae</taxon>
        <taxon>Tripsacinae</taxon>
        <taxon>Zea</taxon>
    </lineage>
</organism>
<sequence>MSGVSACAYLMK</sequence>
<name>A0A1D6FT89_MAIZE</name>
<protein>
    <submittedName>
        <fullName evidence="1">PLASMODESMATA CALLOSE-BINDING PROTEIN 2</fullName>
    </submittedName>
</protein>
<gene>
    <name evidence="1" type="ORF">ZEAMMB73_Zm00001d010728</name>
</gene>
<evidence type="ECO:0000313" key="1">
    <source>
        <dbReference type="EMBL" id="AQK94750.1"/>
    </source>
</evidence>
<accession>A0A1D6FT89</accession>
<dbReference type="EMBL" id="CM000784">
    <property type="protein sequence ID" value="AQK94752.1"/>
    <property type="molecule type" value="Genomic_DNA"/>
</dbReference>
<proteinExistence type="predicted"/>